<dbReference type="EMBL" id="KK115814">
    <property type="protein sequence ID" value="KFM66099.1"/>
    <property type="molecule type" value="Genomic_DNA"/>
</dbReference>
<dbReference type="AlphaFoldDB" id="A0A087TLW0"/>
<feature type="non-terminal residue" evidence="1">
    <location>
        <position position="42"/>
    </location>
</feature>
<name>A0A087TLW0_STEMI</name>
<organism evidence="1 2">
    <name type="scientific">Stegodyphus mimosarum</name>
    <name type="common">African social velvet spider</name>
    <dbReference type="NCBI Taxonomy" id="407821"/>
    <lineage>
        <taxon>Eukaryota</taxon>
        <taxon>Metazoa</taxon>
        <taxon>Ecdysozoa</taxon>
        <taxon>Arthropoda</taxon>
        <taxon>Chelicerata</taxon>
        <taxon>Arachnida</taxon>
        <taxon>Araneae</taxon>
        <taxon>Araneomorphae</taxon>
        <taxon>Entelegynae</taxon>
        <taxon>Eresoidea</taxon>
        <taxon>Eresidae</taxon>
        <taxon>Stegodyphus</taxon>
    </lineage>
</organism>
<evidence type="ECO:0000313" key="2">
    <source>
        <dbReference type="Proteomes" id="UP000054359"/>
    </source>
</evidence>
<reference evidence="1 2" key="1">
    <citation type="submission" date="2013-11" db="EMBL/GenBank/DDBJ databases">
        <title>Genome sequencing of Stegodyphus mimosarum.</title>
        <authorList>
            <person name="Bechsgaard J."/>
        </authorList>
    </citation>
    <scope>NUCLEOTIDE SEQUENCE [LARGE SCALE GENOMIC DNA]</scope>
</reference>
<accession>A0A087TLW0</accession>
<dbReference type="OrthoDB" id="6538128at2759"/>
<dbReference type="Proteomes" id="UP000054359">
    <property type="component" value="Unassembled WGS sequence"/>
</dbReference>
<proteinExistence type="predicted"/>
<evidence type="ECO:0000313" key="1">
    <source>
        <dbReference type="EMBL" id="KFM66099.1"/>
    </source>
</evidence>
<keyword evidence="2" id="KW-1185">Reference proteome</keyword>
<gene>
    <name evidence="1" type="ORF">X975_01919</name>
</gene>
<protein>
    <submittedName>
        <fullName evidence="1">Uncharacterized protein</fullName>
    </submittedName>
</protein>
<sequence length="42" mass="4941">MLHYAWFASKLSDETECFMNVNQVCFSMKSLKQRCYCKNAAL</sequence>